<keyword evidence="5" id="KW-0808">Transferase</keyword>
<evidence type="ECO:0000313" key="18">
    <source>
        <dbReference type="EMBL" id="KAF8569010.1"/>
    </source>
</evidence>
<keyword evidence="6 17" id="KW-0812">Transmembrane</keyword>
<dbReference type="GO" id="GO:0000139">
    <property type="term" value="C:Golgi membrane"/>
    <property type="evidence" value="ECO:0007669"/>
    <property type="project" value="UniProtKB-SubCell"/>
</dbReference>
<keyword evidence="9 17" id="KW-1133">Transmembrane helix</keyword>
<evidence type="ECO:0000256" key="13">
    <source>
        <dbReference type="ARBA" id="ARBA00037706"/>
    </source>
</evidence>
<gene>
    <name evidence="18" type="ORF">P879_02758</name>
</gene>
<comment type="cofactor">
    <cofactor evidence="17">
        <name>Mn(2+)</name>
        <dbReference type="ChEBI" id="CHEBI:29035"/>
    </cofactor>
    <text evidence="17">The cofactor is mostly bound to the substrate.</text>
</comment>
<accession>A0A8T0DMZ7</accession>
<evidence type="ECO:0000256" key="17">
    <source>
        <dbReference type="RuleBase" id="RU368119"/>
    </source>
</evidence>
<evidence type="ECO:0000256" key="12">
    <source>
        <dbReference type="ARBA" id="ARBA00023211"/>
    </source>
</evidence>
<keyword evidence="19" id="KW-1185">Reference proteome</keyword>
<dbReference type="OrthoDB" id="440755at2759"/>
<keyword evidence="4 17" id="KW-0328">Glycosyltransferase</keyword>
<dbReference type="EC" id="2.4.1.101" evidence="14 17"/>
<dbReference type="Gene3D" id="3.90.550.10">
    <property type="entry name" value="Spore Coat Polysaccharide Biosynthesis Protein SpsA, Chain A"/>
    <property type="match status" value="1"/>
</dbReference>
<dbReference type="InterPro" id="IPR052261">
    <property type="entry name" value="Glycosyltransferase_13"/>
</dbReference>
<comment type="similarity">
    <text evidence="3 17">Belongs to the glycosyltransferase 13 family.</text>
</comment>
<dbReference type="PANTHER" id="PTHR10468">
    <property type="entry name" value="PROTEIN O-LINKED-MANNOSE BETA-1,2-N-ACETYLGLUCOSAMINYLTRANSFERASE 1/ALPHA-1,3-MANNOSYL-GLYCOPROTEIN 2-BETA-N-ACETYLGLUCOSAMINYLTRANSFERASE"/>
    <property type="match status" value="1"/>
</dbReference>
<feature type="transmembrane region" description="Helical" evidence="17">
    <location>
        <begin position="52"/>
        <end position="73"/>
    </location>
</feature>
<comment type="pathway">
    <text evidence="2 17">Protein modification; protein glycosylation.</text>
</comment>
<dbReference type="InterPro" id="IPR029044">
    <property type="entry name" value="Nucleotide-diphossugar_trans"/>
</dbReference>
<dbReference type="Gene3D" id="3.10.180.20">
    <property type="entry name" value="N-Acetylglucosaminyltransferase I, Domain 2"/>
    <property type="match status" value="1"/>
</dbReference>
<comment type="subcellular location">
    <subcellularLocation>
        <location evidence="1 17">Golgi apparatus membrane</location>
        <topology evidence="1 17">Single-pass type II membrane protein</topology>
    </subcellularLocation>
</comment>
<protein>
    <recommendedName>
        <fullName evidence="14 17">Alpha-1,3-mannosyl-glycoprotein 2-beta-N-acetylglucosaminyltransferase</fullName>
        <shortName evidence="17">GNT-I</shortName>
        <shortName evidence="17">GlcNAc-T I</shortName>
        <ecNumber evidence="14 17">2.4.1.101</ecNumber>
    </recommendedName>
    <alternativeName>
        <fullName evidence="15 17">N-glycosyl-oligosaccharide-glycoprotein N-acetylglucosaminyltransferase I</fullName>
    </alternativeName>
</protein>
<keyword evidence="12 17" id="KW-0464">Manganese</keyword>
<evidence type="ECO:0000256" key="2">
    <source>
        <dbReference type="ARBA" id="ARBA00004922"/>
    </source>
</evidence>
<keyword evidence="10 17" id="KW-0333">Golgi apparatus</keyword>
<evidence type="ECO:0000256" key="6">
    <source>
        <dbReference type="ARBA" id="ARBA00022692"/>
    </source>
</evidence>
<dbReference type="GO" id="GO:0030145">
    <property type="term" value="F:manganese ion binding"/>
    <property type="evidence" value="ECO:0007669"/>
    <property type="project" value="UniProtKB-UniRule"/>
</dbReference>
<dbReference type="GO" id="GO:0006487">
    <property type="term" value="P:protein N-linked glycosylation"/>
    <property type="evidence" value="ECO:0007669"/>
    <property type="project" value="TreeGrafter"/>
</dbReference>
<comment type="function">
    <text evidence="13 17">Initiates complex N-linked carbohydrate formation. Essential for the conversion of high-mannose to hybrid and complex N-glycans.</text>
</comment>
<dbReference type="EMBL" id="JTDF01002256">
    <property type="protein sequence ID" value="KAF8569010.1"/>
    <property type="molecule type" value="Genomic_DNA"/>
</dbReference>
<dbReference type="FunFam" id="3.90.550.10:FF:000252">
    <property type="entry name" value="Protein O-linked-mannose beta-1,2-N-acetylglucosaminyltransferase 1"/>
    <property type="match status" value="1"/>
</dbReference>
<reference evidence="18 19" key="1">
    <citation type="submission" date="2019-07" db="EMBL/GenBank/DDBJ databases">
        <title>Annotation for the trematode Paragonimus westermani.</title>
        <authorList>
            <person name="Choi Y.-J."/>
        </authorList>
    </citation>
    <scope>NUCLEOTIDE SEQUENCE [LARGE SCALE GENOMIC DNA]</scope>
    <source>
        <strain evidence="18">180907_Pwestermani</strain>
    </source>
</reference>
<evidence type="ECO:0000256" key="14">
    <source>
        <dbReference type="ARBA" id="ARBA00038949"/>
    </source>
</evidence>
<name>A0A8T0DMZ7_9TREM</name>
<dbReference type="SUPFAM" id="SSF53448">
    <property type="entry name" value="Nucleotide-diphospho-sugar transferases"/>
    <property type="match status" value="1"/>
</dbReference>
<organism evidence="18 19">
    <name type="scientific">Paragonimus westermani</name>
    <dbReference type="NCBI Taxonomy" id="34504"/>
    <lineage>
        <taxon>Eukaryota</taxon>
        <taxon>Metazoa</taxon>
        <taxon>Spiralia</taxon>
        <taxon>Lophotrochozoa</taxon>
        <taxon>Platyhelminthes</taxon>
        <taxon>Trematoda</taxon>
        <taxon>Digenea</taxon>
        <taxon>Plagiorchiida</taxon>
        <taxon>Troglotremata</taxon>
        <taxon>Troglotrematidae</taxon>
        <taxon>Paragonimus</taxon>
    </lineage>
</organism>
<keyword evidence="11 17" id="KW-0472">Membrane</keyword>
<comment type="catalytic activity">
    <reaction evidence="16 17">
        <text>N(4)-(alpha-D-Man-(1-&gt;3)-[alpha-D-Man-(1-&gt;3)-[alpha-D-Man-(1-&gt;6)]-alpha-D-Man-(1-&gt;6)]-beta-D-Man-(1-&gt;4)-beta-D-GlcNAc-(1-&gt;4)-beta-D-GlcNAc)-L-asparaginyl-[protein] (N-glucan mannose isomer 5A1,2) + UDP-N-acetyl-alpha-D-glucosamine = N(4)-{beta-D-GlcNAc-(1-&gt;2)-alpha-D-Man-(1-&gt;3)-[alpha-D-Man-(1-&gt;3)-[alpha-D-Man-(1-&gt;6)]-alpha-D-Man-(1-&gt;6)]-beta-D-Man-(1-&gt;4)-beta-D-GlcNAc-(1-&gt;4)-beta-D-GlcNAc}-L-asparaginyl-[protein] + UDP + H(+)</text>
        <dbReference type="Rhea" id="RHEA:11456"/>
        <dbReference type="Rhea" id="RHEA-COMP:14367"/>
        <dbReference type="Rhea" id="RHEA-COMP:14368"/>
        <dbReference type="ChEBI" id="CHEBI:15378"/>
        <dbReference type="ChEBI" id="CHEBI:57705"/>
        <dbReference type="ChEBI" id="CHEBI:58223"/>
        <dbReference type="ChEBI" id="CHEBI:59087"/>
        <dbReference type="ChEBI" id="CHEBI:60625"/>
        <dbReference type="EC" id="2.4.1.101"/>
    </reaction>
</comment>
<evidence type="ECO:0000256" key="15">
    <source>
        <dbReference type="ARBA" id="ARBA00041712"/>
    </source>
</evidence>
<keyword evidence="7 17" id="KW-0479">Metal-binding</keyword>
<evidence type="ECO:0000256" key="10">
    <source>
        <dbReference type="ARBA" id="ARBA00023034"/>
    </source>
</evidence>
<dbReference type="Proteomes" id="UP000699462">
    <property type="component" value="Unassembled WGS sequence"/>
</dbReference>
<evidence type="ECO:0000256" key="9">
    <source>
        <dbReference type="ARBA" id="ARBA00022989"/>
    </source>
</evidence>
<evidence type="ECO:0000256" key="7">
    <source>
        <dbReference type="ARBA" id="ARBA00022723"/>
    </source>
</evidence>
<dbReference type="Pfam" id="PF03071">
    <property type="entry name" value="GNT-I"/>
    <property type="match status" value="1"/>
</dbReference>
<sequence>MIGPIFLIDGDGTLPQPFLHNFVVWRMVSRSPFWMFWTYFKRTFRRGSPILPFQLVYCLVFTLPGFLLIWWILDDNASANRDLEPELLHMERALDKHLALESSLKAVLIEKGILSDHKIISHVHLPVLLIACNRPAVKRTLDALIKHRTNVADLRPGDFPIIVSHGCQDGPTANVIASYGDIISVIHFEDKSSPPAINLTRHQLPYRSVAHHYKFALDHMFLTLNYSAVIVVEDDLDIAPDFFEYFAATLPLLETDRRLFCVSAWNDNGRPQLINIDRNDLIYRTDFFPGLGWMLLRDFWLEIRDGWPDVYWDEYMRKPKVHRNRACLRPELGRTTTFGRVGISRGQYFDKYLKSMYLNTIKYNFLRADLSYLWEPIYVHRWRVKVYEEAKSISIDDLLRDQLPPIKLSPILRVTYITQKDYLQIARYLGVMEDIKSGVMRNAFRGVVPLTWKQRLLFIAPPINWTAYPTDWV</sequence>
<comment type="caution">
    <text evidence="18">The sequence shown here is derived from an EMBL/GenBank/DDBJ whole genome shotgun (WGS) entry which is preliminary data.</text>
</comment>
<proteinExistence type="inferred from homology"/>
<evidence type="ECO:0000313" key="19">
    <source>
        <dbReference type="Proteomes" id="UP000699462"/>
    </source>
</evidence>
<evidence type="ECO:0000256" key="8">
    <source>
        <dbReference type="ARBA" id="ARBA00022968"/>
    </source>
</evidence>
<evidence type="ECO:0000256" key="5">
    <source>
        <dbReference type="ARBA" id="ARBA00022679"/>
    </source>
</evidence>
<evidence type="ECO:0000256" key="4">
    <source>
        <dbReference type="ARBA" id="ARBA00022676"/>
    </source>
</evidence>
<evidence type="ECO:0000256" key="16">
    <source>
        <dbReference type="ARBA" id="ARBA00049421"/>
    </source>
</evidence>
<dbReference type="InterPro" id="IPR004139">
    <property type="entry name" value="Glyco_trans_13"/>
</dbReference>
<dbReference type="GO" id="GO:0003827">
    <property type="term" value="F:alpha-1,3-mannosylglycoprotein 2-beta-N-acetylglucosaminyltransferase activity"/>
    <property type="evidence" value="ECO:0007669"/>
    <property type="project" value="UniProtKB-UniRule"/>
</dbReference>
<keyword evidence="8 17" id="KW-0735">Signal-anchor</keyword>
<dbReference type="PANTHER" id="PTHR10468:SF0">
    <property type="entry name" value="ALPHA-1,3-MANNOSYL-GLYCOPROTEIN 2-BETA-N-ACETYLGLUCOSAMINYLTRANSFERASE"/>
    <property type="match status" value="1"/>
</dbReference>
<evidence type="ECO:0000256" key="11">
    <source>
        <dbReference type="ARBA" id="ARBA00023136"/>
    </source>
</evidence>
<dbReference type="AlphaFoldDB" id="A0A8T0DMZ7"/>
<evidence type="ECO:0000256" key="3">
    <source>
        <dbReference type="ARBA" id="ARBA00006492"/>
    </source>
</evidence>
<evidence type="ECO:0000256" key="1">
    <source>
        <dbReference type="ARBA" id="ARBA00004323"/>
    </source>
</evidence>